<evidence type="ECO:0000256" key="4">
    <source>
        <dbReference type="SAM" id="MobiDB-lite"/>
    </source>
</evidence>
<dbReference type="GO" id="GO:0016740">
    <property type="term" value="F:transferase activity"/>
    <property type="evidence" value="ECO:0007669"/>
    <property type="project" value="UniProtKB-KW"/>
</dbReference>
<evidence type="ECO:0000256" key="3">
    <source>
        <dbReference type="PIRSR" id="PIRSR639901-2"/>
    </source>
</evidence>
<name>A0A4S4E630_CAMSN</name>
<dbReference type="PANTHER" id="PTHR42755:SF1">
    <property type="entry name" value="3-DEOXY-D-MANNO-OCTULOSONIC ACID TRANSFERASE, MITOCHONDRIAL-RELATED"/>
    <property type="match status" value="1"/>
</dbReference>
<evidence type="ECO:0000313" key="6">
    <source>
        <dbReference type="EMBL" id="THG10825.1"/>
    </source>
</evidence>
<dbReference type="STRING" id="542762.A0A4S4E630"/>
<gene>
    <name evidence="6" type="ORF">TEA_015609</name>
</gene>
<dbReference type="Gene3D" id="3.40.50.11720">
    <property type="entry name" value="3-Deoxy-D-manno-octulosonic-acid transferase, N-terminal domain"/>
    <property type="match status" value="1"/>
</dbReference>
<protein>
    <recommendedName>
        <fullName evidence="5">3-deoxy-D-manno-octulosonic-acid transferase N-terminal domain-containing protein</fullName>
    </recommendedName>
</protein>
<comment type="caution">
    <text evidence="6">The sequence shown here is derived from an EMBL/GenBank/DDBJ whole genome shotgun (WGS) entry which is preliminary data.</text>
</comment>
<feature type="site" description="Transition state stabilizer" evidence="3">
    <location>
        <position position="151"/>
    </location>
</feature>
<dbReference type="InterPro" id="IPR039901">
    <property type="entry name" value="Kdotransferase"/>
</dbReference>
<dbReference type="Pfam" id="PF04413">
    <property type="entry name" value="Glycos_transf_N"/>
    <property type="match status" value="1"/>
</dbReference>
<evidence type="ECO:0000313" key="7">
    <source>
        <dbReference type="Proteomes" id="UP000306102"/>
    </source>
</evidence>
<dbReference type="GO" id="GO:0009245">
    <property type="term" value="P:lipid A biosynthetic process"/>
    <property type="evidence" value="ECO:0007669"/>
    <property type="project" value="TreeGrafter"/>
</dbReference>
<evidence type="ECO:0000256" key="1">
    <source>
        <dbReference type="ARBA" id="ARBA00022679"/>
    </source>
</evidence>
<feature type="compositionally biased region" description="Basic and acidic residues" evidence="4">
    <location>
        <begin position="13"/>
        <end position="24"/>
    </location>
</feature>
<organism evidence="6 7">
    <name type="scientific">Camellia sinensis var. sinensis</name>
    <name type="common">China tea</name>
    <dbReference type="NCBI Taxonomy" id="542762"/>
    <lineage>
        <taxon>Eukaryota</taxon>
        <taxon>Viridiplantae</taxon>
        <taxon>Streptophyta</taxon>
        <taxon>Embryophyta</taxon>
        <taxon>Tracheophyta</taxon>
        <taxon>Spermatophyta</taxon>
        <taxon>Magnoliopsida</taxon>
        <taxon>eudicotyledons</taxon>
        <taxon>Gunneridae</taxon>
        <taxon>Pentapetalae</taxon>
        <taxon>asterids</taxon>
        <taxon>Ericales</taxon>
        <taxon>Theaceae</taxon>
        <taxon>Camellia</taxon>
    </lineage>
</organism>
<keyword evidence="1" id="KW-0808">Transferase</keyword>
<dbReference type="Proteomes" id="UP000306102">
    <property type="component" value="Unassembled WGS sequence"/>
</dbReference>
<feature type="site" description="Transition state stabilizer" evidence="3">
    <location>
        <position position="231"/>
    </location>
</feature>
<accession>A0A4S4E630</accession>
<evidence type="ECO:0000259" key="5">
    <source>
        <dbReference type="Pfam" id="PF04413"/>
    </source>
</evidence>
<dbReference type="EMBL" id="SDRB02007664">
    <property type="protein sequence ID" value="THG10825.1"/>
    <property type="molecule type" value="Genomic_DNA"/>
</dbReference>
<reference evidence="6 7" key="1">
    <citation type="journal article" date="2018" name="Proc. Natl. Acad. Sci. U.S.A.">
        <title>Draft genome sequence of Camellia sinensis var. sinensis provides insights into the evolution of the tea genome and tea quality.</title>
        <authorList>
            <person name="Wei C."/>
            <person name="Yang H."/>
            <person name="Wang S."/>
            <person name="Zhao J."/>
            <person name="Liu C."/>
            <person name="Gao L."/>
            <person name="Xia E."/>
            <person name="Lu Y."/>
            <person name="Tai Y."/>
            <person name="She G."/>
            <person name="Sun J."/>
            <person name="Cao H."/>
            <person name="Tong W."/>
            <person name="Gao Q."/>
            <person name="Li Y."/>
            <person name="Deng W."/>
            <person name="Jiang X."/>
            <person name="Wang W."/>
            <person name="Chen Q."/>
            <person name="Zhang S."/>
            <person name="Li H."/>
            <person name="Wu J."/>
            <person name="Wang P."/>
            <person name="Li P."/>
            <person name="Shi C."/>
            <person name="Zheng F."/>
            <person name="Jian J."/>
            <person name="Huang B."/>
            <person name="Shan D."/>
            <person name="Shi M."/>
            <person name="Fang C."/>
            <person name="Yue Y."/>
            <person name="Li F."/>
            <person name="Li D."/>
            <person name="Wei S."/>
            <person name="Han B."/>
            <person name="Jiang C."/>
            <person name="Yin Y."/>
            <person name="Xia T."/>
            <person name="Zhang Z."/>
            <person name="Bennetzen J.L."/>
            <person name="Zhao S."/>
            <person name="Wan X."/>
        </authorList>
    </citation>
    <scope>NUCLEOTIDE SEQUENCE [LARGE SCALE GENOMIC DNA]</scope>
    <source>
        <strain evidence="7">cv. Shuchazao</strain>
        <tissue evidence="6">Leaf</tissue>
    </source>
</reference>
<keyword evidence="7" id="KW-1185">Reference proteome</keyword>
<dbReference type="PANTHER" id="PTHR42755">
    <property type="entry name" value="3-DEOXY-MANNO-OCTULOSONATE CYTIDYLYLTRANSFERASE"/>
    <property type="match status" value="1"/>
</dbReference>
<feature type="region of interest" description="Disordered" evidence="4">
    <location>
        <begin position="1"/>
        <end position="70"/>
    </location>
</feature>
<feature type="active site" description="Proton acceptor" evidence="2">
    <location>
        <position position="81"/>
    </location>
</feature>
<dbReference type="InterPro" id="IPR038107">
    <property type="entry name" value="Glycos_transf_N_sf"/>
</dbReference>
<dbReference type="Gene3D" id="3.40.50.2000">
    <property type="entry name" value="Glycogen Phosphorylase B"/>
    <property type="match status" value="1"/>
</dbReference>
<dbReference type="GO" id="GO:0005886">
    <property type="term" value="C:plasma membrane"/>
    <property type="evidence" value="ECO:0007669"/>
    <property type="project" value="TreeGrafter"/>
</dbReference>
<evidence type="ECO:0000256" key="2">
    <source>
        <dbReference type="PIRSR" id="PIRSR639901-1"/>
    </source>
</evidence>
<sequence>MKTLWQTVLPLENKNENGEREREASVQGVQSLELRSITAATPPRTVAQIPRPRTPSPVAGAPRPPFSPSPSWPPALVPRREGMAAIPVVKCCIERRPDINILMTTTTLSAFEVIKNQLPSGVLYQFAPLDIPAAMDAFLGHWKPNAIMLMESELWPNLIMCASKNGIALALLNARMSTRSFNGWSGPLVLPLTSLMLSKFSLIAPLSTTQAIRFQLLQAPPSIINFSGDLKYATEAFDLSNKDKRSIENLQLQLAPRRVWMASSIHRGEEEVMLGVHKLLKLVHPDVVTIIVPRHPQHGQEIALGIEMCHSISCLDSHHLTMELQKEGVSVALRSRDDKLMPGTNIYVVDTLGELRDFYKLTPIAVIGGSFLPDLTGHNISEAAAAGCAVLTGQSSCWTLCPHGTGNAAVKSFISSAGNLSGTDLQVSGKLELEKALCEFFSNTAVLEARRAAARQAFHALSSGIIENIWNILHFHVFRKALS</sequence>
<dbReference type="FunFam" id="3.40.50.11720:FF:000001">
    <property type="entry name" value="3-deoxy-D-manno-octulosonic acid transferase"/>
    <property type="match status" value="1"/>
</dbReference>
<proteinExistence type="predicted"/>
<feature type="domain" description="3-deoxy-D-manno-octulosonic-acid transferase N-terminal" evidence="5">
    <location>
        <begin position="81"/>
        <end position="233"/>
    </location>
</feature>
<dbReference type="InterPro" id="IPR007507">
    <property type="entry name" value="Glycos_transf_N"/>
</dbReference>
<dbReference type="AlphaFoldDB" id="A0A4S4E630"/>